<keyword evidence="2" id="KW-1185">Reference proteome</keyword>
<dbReference type="EMBL" id="JANBVB010000058">
    <property type="protein sequence ID" value="KAJ2898531.1"/>
    <property type="molecule type" value="Genomic_DNA"/>
</dbReference>
<evidence type="ECO:0000313" key="1">
    <source>
        <dbReference type="EMBL" id="KAJ2898531.1"/>
    </source>
</evidence>
<reference evidence="1" key="1">
    <citation type="submission" date="2022-07" db="EMBL/GenBank/DDBJ databases">
        <title>Phylogenomic reconstructions and comparative analyses of Kickxellomycotina fungi.</title>
        <authorList>
            <person name="Reynolds N.K."/>
            <person name="Stajich J.E."/>
            <person name="Barry K."/>
            <person name="Grigoriev I.V."/>
            <person name="Crous P."/>
            <person name="Smith M.E."/>
        </authorList>
    </citation>
    <scope>NUCLEOTIDE SEQUENCE</scope>
    <source>
        <strain evidence="1">CBS 190363</strain>
    </source>
</reference>
<evidence type="ECO:0000313" key="2">
    <source>
        <dbReference type="Proteomes" id="UP001139981"/>
    </source>
</evidence>
<accession>A0ACC1M6J6</accession>
<protein>
    <submittedName>
        <fullName evidence="1">Uncharacterized protein</fullName>
    </submittedName>
</protein>
<proteinExistence type="predicted"/>
<name>A0ACC1M6J6_9FUNG</name>
<organism evidence="1 2">
    <name type="scientific">Coemansia aciculifera</name>
    <dbReference type="NCBI Taxonomy" id="417176"/>
    <lineage>
        <taxon>Eukaryota</taxon>
        <taxon>Fungi</taxon>
        <taxon>Fungi incertae sedis</taxon>
        <taxon>Zoopagomycota</taxon>
        <taxon>Kickxellomycotina</taxon>
        <taxon>Kickxellomycetes</taxon>
        <taxon>Kickxellales</taxon>
        <taxon>Kickxellaceae</taxon>
        <taxon>Coemansia</taxon>
    </lineage>
</organism>
<comment type="caution">
    <text evidence="1">The sequence shown here is derived from an EMBL/GenBank/DDBJ whole genome shotgun (WGS) entry which is preliminary data.</text>
</comment>
<dbReference type="Proteomes" id="UP001139981">
    <property type="component" value="Unassembled WGS sequence"/>
</dbReference>
<gene>
    <name evidence="1" type="ORF">IWW38_001351</name>
</gene>
<sequence length="343" mass="36251">MLDLRAQPQHHFPMSPCQPHTAPIAGPSNGAGDAFGLGISSNGGGSCVGPARIVSTPMPAATAALAHAVRDHRHNIPSVPNENAFEQPSPPPVREPPVDHRAHPMHHSSMRREFARDPFAPMPDEFTYKGAALRRLERTHIRGTSSGGDASESLASRKRALTAPSSLEPPLPKRSMRTGSGATSPETPYDPATPTEPRHHIGNRSTLLGESPVSSLRSSLFARAAPSQPMSFASSSSSSLVSGAARQLAGDDSRHRVAANVPEPIPEHDADPSVASRKRRHSSAAARPRMQVSPPDNALSYDMMPIEESPSSPRSSSSFLDPAGGPSPQPNDALFPPIDSGSR</sequence>